<dbReference type="SUPFAM" id="SSF55073">
    <property type="entry name" value="Nucleotide cyclase"/>
    <property type="match status" value="1"/>
</dbReference>
<dbReference type="SMART" id="SM00052">
    <property type="entry name" value="EAL"/>
    <property type="match status" value="1"/>
</dbReference>
<feature type="domain" description="GGDEF" evidence="2">
    <location>
        <begin position="172"/>
        <end position="304"/>
    </location>
</feature>
<dbReference type="Pfam" id="PF00990">
    <property type="entry name" value="GGDEF"/>
    <property type="match status" value="1"/>
</dbReference>
<organism evidence="3 4">
    <name type="scientific">Marinobacter maroccanus</name>
    <dbReference type="NCBI Taxonomy" id="2055143"/>
    <lineage>
        <taxon>Bacteria</taxon>
        <taxon>Pseudomonadati</taxon>
        <taxon>Pseudomonadota</taxon>
        <taxon>Gammaproteobacteria</taxon>
        <taxon>Pseudomonadales</taxon>
        <taxon>Marinobacteraceae</taxon>
        <taxon>Marinobacter</taxon>
    </lineage>
</organism>
<accession>A0A2S5Z7X8</accession>
<dbReference type="InterPro" id="IPR000160">
    <property type="entry name" value="GGDEF_dom"/>
</dbReference>
<evidence type="ECO:0008006" key="5">
    <source>
        <dbReference type="Google" id="ProtNLM"/>
    </source>
</evidence>
<dbReference type="AlphaFoldDB" id="A0A2S5Z7X8"/>
<gene>
    <name evidence="3" type="ORF">KEHDKFFH_14045</name>
</gene>
<dbReference type="Gene3D" id="3.30.70.270">
    <property type="match status" value="1"/>
</dbReference>
<dbReference type="InterPro" id="IPR043128">
    <property type="entry name" value="Rev_trsase/Diguanyl_cyclase"/>
</dbReference>
<dbReference type="CDD" id="cd01948">
    <property type="entry name" value="EAL"/>
    <property type="match status" value="1"/>
</dbReference>
<reference evidence="3 4" key="1">
    <citation type="submission" date="2018-01" db="EMBL/GenBank/DDBJ databases">
        <title>Complete genome sequences of the type strains of Marinobacter flavimaris and Marinobacter maroccanus.</title>
        <authorList>
            <person name="Palau M."/>
            <person name="Boujida N."/>
            <person name="Manresa A."/>
            <person name="Minana-Galbis D."/>
        </authorList>
    </citation>
    <scope>NUCLEOTIDE SEQUENCE [LARGE SCALE GENOMIC DNA]</scope>
    <source>
        <strain evidence="3 4">N4</strain>
    </source>
</reference>
<sequence>MDDSVENQVNDGRAPAFLVEQLLRFHREAETITSVEALQSLFMRHLLTGLELVVSGLQATIRQKPDFASVPYGSPLALRVDEVPDEDTSLHIQISVEESSVPCLSLMLANVSGWPEQLQSYVELLMKQFSVLLEGHARRDQLDHLEMADPLTLVNNRRSFQKELRKRCESLTSFTLFIVNLDRFSRINDVLGPEAGDDVLVRVANRLSELIDSMDHIARINGDEFVLIREGADEQLARVLADQIHSALAQRLTIAGRPIRCSASIGITLCPGTSLRPAELLRGARVAMADAKRNQQGTCLYSGQVDMDFSEQLLIESHLERAIEQDGFELAAQPIFNVYSGEITELEILLRWTLPGHGPVSPETFVSVAENIGLSERLDRYVMSKALAAARGVRLPISVNLAAPTLYSETFVPFVEALLETHDRLPGQLGIEITERIIARPDEARASVDALGRMGVHIAIDDFGVGYSSLGVLPELPISRLKIDKKFLLGKDQNPRYEEIIIGILRMASALGLESLVEGVEDAELLGWLSQVGCDFAQGFGLGRPIPLDKALESLRETNGGQFASQF</sequence>
<evidence type="ECO:0000259" key="2">
    <source>
        <dbReference type="PROSITE" id="PS50887"/>
    </source>
</evidence>
<dbReference type="PROSITE" id="PS50887">
    <property type="entry name" value="GGDEF"/>
    <property type="match status" value="1"/>
</dbReference>
<keyword evidence="4" id="KW-1185">Reference proteome</keyword>
<name>A0A2S5Z7X8_9GAMM</name>
<dbReference type="InterPro" id="IPR001633">
    <property type="entry name" value="EAL_dom"/>
</dbReference>
<dbReference type="InterPro" id="IPR035919">
    <property type="entry name" value="EAL_sf"/>
</dbReference>
<proteinExistence type="predicted"/>
<dbReference type="EMBL" id="PSSX01000013">
    <property type="protein sequence ID" value="PPI83486.1"/>
    <property type="molecule type" value="Genomic_DNA"/>
</dbReference>
<dbReference type="Proteomes" id="UP000239917">
    <property type="component" value="Unassembled WGS sequence"/>
</dbReference>
<dbReference type="PANTHER" id="PTHR44757">
    <property type="entry name" value="DIGUANYLATE CYCLASE DGCP"/>
    <property type="match status" value="1"/>
</dbReference>
<dbReference type="SMART" id="SM00267">
    <property type="entry name" value="GGDEF"/>
    <property type="match status" value="1"/>
</dbReference>
<comment type="caution">
    <text evidence="3">The sequence shown here is derived from an EMBL/GenBank/DDBJ whole genome shotgun (WGS) entry which is preliminary data.</text>
</comment>
<dbReference type="OrthoDB" id="9816034at2"/>
<feature type="domain" description="EAL" evidence="1">
    <location>
        <begin position="312"/>
        <end position="559"/>
    </location>
</feature>
<dbReference type="SUPFAM" id="SSF141868">
    <property type="entry name" value="EAL domain-like"/>
    <property type="match status" value="1"/>
</dbReference>
<evidence type="ECO:0000313" key="3">
    <source>
        <dbReference type="EMBL" id="PPI83486.1"/>
    </source>
</evidence>
<dbReference type="Pfam" id="PF00563">
    <property type="entry name" value="EAL"/>
    <property type="match status" value="1"/>
</dbReference>
<dbReference type="PROSITE" id="PS50883">
    <property type="entry name" value="EAL"/>
    <property type="match status" value="1"/>
</dbReference>
<dbReference type="RefSeq" id="WP_104322478.1">
    <property type="nucleotide sequence ID" value="NZ_PSSX01000013.1"/>
</dbReference>
<dbReference type="InterPro" id="IPR029787">
    <property type="entry name" value="Nucleotide_cyclase"/>
</dbReference>
<protein>
    <recommendedName>
        <fullName evidence="5">GGDEF-domain containing protein</fullName>
    </recommendedName>
</protein>
<dbReference type="NCBIfam" id="TIGR00254">
    <property type="entry name" value="GGDEF"/>
    <property type="match status" value="1"/>
</dbReference>
<evidence type="ECO:0000259" key="1">
    <source>
        <dbReference type="PROSITE" id="PS50883"/>
    </source>
</evidence>
<dbReference type="PANTHER" id="PTHR44757:SF2">
    <property type="entry name" value="BIOFILM ARCHITECTURE MAINTENANCE PROTEIN MBAA"/>
    <property type="match status" value="1"/>
</dbReference>
<evidence type="ECO:0000313" key="4">
    <source>
        <dbReference type="Proteomes" id="UP000239917"/>
    </source>
</evidence>
<dbReference type="CDD" id="cd01949">
    <property type="entry name" value="GGDEF"/>
    <property type="match status" value="1"/>
</dbReference>
<dbReference type="Gene3D" id="3.20.20.450">
    <property type="entry name" value="EAL domain"/>
    <property type="match status" value="1"/>
</dbReference>
<dbReference type="InterPro" id="IPR052155">
    <property type="entry name" value="Biofilm_reg_signaling"/>
</dbReference>